<protein>
    <recommendedName>
        <fullName evidence="3">Bacteriocin-protection protein</fullName>
    </recommendedName>
</protein>
<proteinExistence type="predicted"/>
<comment type="caution">
    <text evidence="1">The sequence shown here is derived from an EMBL/GenBank/DDBJ whole genome shotgun (WGS) entry which is preliminary data.</text>
</comment>
<evidence type="ECO:0000313" key="2">
    <source>
        <dbReference type="Proteomes" id="UP000240357"/>
    </source>
</evidence>
<name>A0A2T2Y9F2_9BACT</name>
<keyword evidence="2" id="KW-1185">Reference proteome</keyword>
<dbReference type="Proteomes" id="UP000240357">
    <property type="component" value="Unassembled WGS sequence"/>
</dbReference>
<evidence type="ECO:0008006" key="3">
    <source>
        <dbReference type="Google" id="ProtNLM"/>
    </source>
</evidence>
<sequence length="195" mass="22758">MELKAGIKTFYAATRAEWRQWLEENHQKEKSVWLIIYKKESKVPSVYYPEAVDEALCFGWIDSKANKRNAISYYQFFSKRKTKSKWSQVNKIKIEKLLADNLMAPAGLAIIEVAKQNGYWSALDEVEALLIPEDLQNALNNDKKALDNWNKFPRSAKRAILEWILNARRPETREKRITETVTLANKNLRANQSRP</sequence>
<organism evidence="1 2">
    <name type="scientific">Adhaeribacter arboris</name>
    <dbReference type="NCBI Taxonomy" id="2072846"/>
    <lineage>
        <taxon>Bacteria</taxon>
        <taxon>Pseudomonadati</taxon>
        <taxon>Bacteroidota</taxon>
        <taxon>Cytophagia</taxon>
        <taxon>Cytophagales</taxon>
        <taxon>Hymenobacteraceae</taxon>
        <taxon>Adhaeribacter</taxon>
    </lineage>
</organism>
<dbReference type="EMBL" id="PYFT01000001">
    <property type="protein sequence ID" value="PSR52151.1"/>
    <property type="molecule type" value="Genomic_DNA"/>
</dbReference>
<dbReference type="RefSeq" id="WP_106925496.1">
    <property type="nucleotide sequence ID" value="NZ_PYFT01000001.1"/>
</dbReference>
<dbReference type="AlphaFoldDB" id="A0A2T2Y9F2"/>
<accession>A0A2T2Y9F2</accession>
<dbReference type="OrthoDB" id="9796999at2"/>
<reference evidence="1 2" key="1">
    <citation type="submission" date="2018-03" db="EMBL/GenBank/DDBJ databases">
        <title>Adhaeribacter sp. HMF7605 Genome sequencing and assembly.</title>
        <authorList>
            <person name="Kang H."/>
            <person name="Kang J."/>
            <person name="Cha I."/>
            <person name="Kim H."/>
            <person name="Joh K."/>
        </authorList>
    </citation>
    <scope>NUCLEOTIDE SEQUENCE [LARGE SCALE GENOMIC DNA]</scope>
    <source>
        <strain evidence="1 2">HMF7605</strain>
    </source>
</reference>
<gene>
    <name evidence="1" type="ORF">AHMF7605_00735</name>
</gene>
<dbReference type="Pfam" id="PF13376">
    <property type="entry name" value="OmdA"/>
    <property type="match status" value="1"/>
</dbReference>
<evidence type="ECO:0000313" key="1">
    <source>
        <dbReference type="EMBL" id="PSR52151.1"/>
    </source>
</evidence>